<dbReference type="AlphaFoldDB" id="A0A6A6FPW5"/>
<evidence type="ECO:0000313" key="4">
    <source>
        <dbReference type="Proteomes" id="UP000799539"/>
    </source>
</evidence>
<feature type="region of interest" description="Disordered" evidence="1">
    <location>
        <begin position="133"/>
        <end position="189"/>
    </location>
</feature>
<keyword evidence="2" id="KW-0732">Signal</keyword>
<protein>
    <submittedName>
        <fullName evidence="3">Uncharacterized protein</fullName>
    </submittedName>
</protein>
<sequence>MRYTLSLAATIAVASATNYTPCGNLCAGGTAPSRVITTESGDQFAVCLGTDFPGADIEGDKGGLVMNLEEGDVDALAEACSNTDGCVAATMNGQFGYLKRGVPQPFGEVSGRGGDDSIFQIMCDDTATTTTTTAAATTTSSMTTTSASTTSASTTTTAARTTTASTTTKASTTTSASGSGPTPPVKCPKDEEDIVESGGQYFYKFWSGKCKRNSFSSSHGITFPRSTSEDDATQKCADWIASKPRDPYPLNFQIYLSNKDNTWHCDATRSLNTDLNFLDNRDVDRMLQYNPLPGSCKPSKPTPPAKCPHKKTIVTSKCGSSPASYALVYYANGKRNGFQTKNSESYDGRLSWDGAIQKCANFISKQLPNVAPSFQVLYSNPERRWYCASSATVNTDSNWKENKDIKHIFQFNAVPKGCPTKRDIFSSNISKRTYYSC</sequence>
<accession>A0A6A6FPW5</accession>
<feature type="signal peptide" evidence="2">
    <location>
        <begin position="1"/>
        <end position="16"/>
    </location>
</feature>
<name>A0A6A6FPW5_9PEZI</name>
<dbReference type="Proteomes" id="UP000799539">
    <property type="component" value="Unassembled WGS sequence"/>
</dbReference>
<organism evidence="3 4">
    <name type="scientific">Cercospora zeae-maydis SCOH1-5</name>
    <dbReference type="NCBI Taxonomy" id="717836"/>
    <lineage>
        <taxon>Eukaryota</taxon>
        <taxon>Fungi</taxon>
        <taxon>Dikarya</taxon>
        <taxon>Ascomycota</taxon>
        <taxon>Pezizomycotina</taxon>
        <taxon>Dothideomycetes</taxon>
        <taxon>Dothideomycetidae</taxon>
        <taxon>Mycosphaerellales</taxon>
        <taxon>Mycosphaerellaceae</taxon>
        <taxon>Cercospora</taxon>
    </lineage>
</organism>
<gene>
    <name evidence="3" type="ORF">CERZMDRAFT_82362</name>
</gene>
<dbReference type="EMBL" id="ML992666">
    <property type="protein sequence ID" value="KAF2215334.1"/>
    <property type="molecule type" value="Genomic_DNA"/>
</dbReference>
<feature type="chain" id="PRO_5025482718" evidence="2">
    <location>
        <begin position="17"/>
        <end position="437"/>
    </location>
</feature>
<evidence type="ECO:0000313" key="3">
    <source>
        <dbReference type="EMBL" id="KAF2215334.1"/>
    </source>
</evidence>
<evidence type="ECO:0000256" key="2">
    <source>
        <dbReference type="SAM" id="SignalP"/>
    </source>
</evidence>
<feature type="compositionally biased region" description="Low complexity" evidence="1">
    <location>
        <begin position="133"/>
        <end position="177"/>
    </location>
</feature>
<proteinExistence type="predicted"/>
<dbReference type="OrthoDB" id="3641963at2759"/>
<reference evidence="3" key="1">
    <citation type="journal article" date="2020" name="Stud. Mycol.">
        <title>101 Dothideomycetes genomes: a test case for predicting lifestyles and emergence of pathogens.</title>
        <authorList>
            <person name="Haridas S."/>
            <person name="Albert R."/>
            <person name="Binder M."/>
            <person name="Bloem J."/>
            <person name="Labutti K."/>
            <person name="Salamov A."/>
            <person name="Andreopoulos B."/>
            <person name="Baker S."/>
            <person name="Barry K."/>
            <person name="Bills G."/>
            <person name="Bluhm B."/>
            <person name="Cannon C."/>
            <person name="Castanera R."/>
            <person name="Culley D."/>
            <person name="Daum C."/>
            <person name="Ezra D."/>
            <person name="Gonzalez J."/>
            <person name="Henrissat B."/>
            <person name="Kuo A."/>
            <person name="Liang C."/>
            <person name="Lipzen A."/>
            <person name="Lutzoni F."/>
            <person name="Magnuson J."/>
            <person name="Mondo S."/>
            <person name="Nolan M."/>
            <person name="Ohm R."/>
            <person name="Pangilinan J."/>
            <person name="Park H.-J."/>
            <person name="Ramirez L."/>
            <person name="Alfaro M."/>
            <person name="Sun H."/>
            <person name="Tritt A."/>
            <person name="Yoshinaga Y."/>
            <person name="Zwiers L.-H."/>
            <person name="Turgeon B."/>
            <person name="Goodwin S."/>
            <person name="Spatafora J."/>
            <person name="Crous P."/>
            <person name="Grigoriev I."/>
        </authorList>
    </citation>
    <scope>NUCLEOTIDE SEQUENCE</scope>
    <source>
        <strain evidence="3">SCOH1-5</strain>
    </source>
</reference>
<evidence type="ECO:0000256" key="1">
    <source>
        <dbReference type="SAM" id="MobiDB-lite"/>
    </source>
</evidence>
<keyword evidence="4" id="KW-1185">Reference proteome</keyword>